<keyword evidence="2" id="KW-1185">Reference proteome</keyword>
<reference evidence="1 2" key="1">
    <citation type="submission" date="2016-10" db="EMBL/GenBank/DDBJ databases">
        <authorList>
            <person name="de Groot N.N."/>
        </authorList>
    </citation>
    <scope>NUCLEOTIDE SEQUENCE [LARGE SCALE GENOMIC DNA]</scope>
    <source>
        <strain evidence="1 2">DSM 21800</strain>
    </source>
</reference>
<dbReference type="Proteomes" id="UP000199103">
    <property type="component" value="Chromosome I"/>
</dbReference>
<sequence>MTQDVELTLTQDEALVVYDWLTRFNLADGAVDHHAERRVLWDLESALESKLTAPLSERYPQLLAAARDRVQGRADESSRETVASPTRRLLASADLPDGFVYPPLFLRVVELGLVELEPWSILHGEQLINRVRGIRDRYPQRKLVPFARRVDRDDVACFDLATTASTVRIIEDFGEPGFELFESYDDFAGWLHAAVQDLIEFEE</sequence>
<gene>
    <name evidence="1" type="ORF">SAMN04489812_4032</name>
</gene>
<name>A0A1H1XCY1_9ACTN</name>
<dbReference type="AlphaFoldDB" id="A0A1H1XCY1"/>
<evidence type="ECO:0000313" key="2">
    <source>
        <dbReference type="Proteomes" id="UP000199103"/>
    </source>
</evidence>
<dbReference type="OrthoDB" id="2989479at2"/>
<protein>
    <submittedName>
        <fullName evidence="1">Uncharacterized protein</fullName>
    </submittedName>
</protein>
<proteinExistence type="predicted"/>
<dbReference type="STRING" id="630515.SAMN04489812_4032"/>
<organism evidence="1 2">
    <name type="scientific">Microlunatus soli</name>
    <dbReference type="NCBI Taxonomy" id="630515"/>
    <lineage>
        <taxon>Bacteria</taxon>
        <taxon>Bacillati</taxon>
        <taxon>Actinomycetota</taxon>
        <taxon>Actinomycetes</taxon>
        <taxon>Propionibacteriales</taxon>
        <taxon>Propionibacteriaceae</taxon>
        <taxon>Microlunatus</taxon>
    </lineage>
</organism>
<evidence type="ECO:0000313" key="1">
    <source>
        <dbReference type="EMBL" id="SDT07188.1"/>
    </source>
</evidence>
<dbReference type="EMBL" id="LT629772">
    <property type="protein sequence ID" value="SDT07188.1"/>
    <property type="molecule type" value="Genomic_DNA"/>
</dbReference>
<accession>A0A1H1XCY1</accession>
<dbReference type="RefSeq" id="WP_091527210.1">
    <property type="nucleotide sequence ID" value="NZ_LT629772.1"/>
</dbReference>